<protein>
    <submittedName>
        <fullName evidence="1">Uncharacterized protein</fullName>
    </submittedName>
</protein>
<organism evidence="1 2">
    <name type="scientific">Apostasia shenzhenica</name>
    <dbReference type="NCBI Taxonomy" id="1088818"/>
    <lineage>
        <taxon>Eukaryota</taxon>
        <taxon>Viridiplantae</taxon>
        <taxon>Streptophyta</taxon>
        <taxon>Embryophyta</taxon>
        <taxon>Tracheophyta</taxon>
        <taxon>Spermatophyta</taxon>
        <taxon>Magnoliopsida</taxon>
        <taxon>Liliopsida</taxon>
        <taxon>Asparagales</taxon>
        <taxon>Orchidaceae</taxon>
        <taxon>Apostasioideae</taxon>
        <taxon>Apostasia</taxon>
    </lineage>
</organism>
<evidence type="ECO:0000313" key="2">
    <source>
        <dbReference type="Proteomes" id="UP000236161"/>
    </source>
</evidence>
<reference evidence="1 2" key="1">
    <citation type="journal article" date="2017" name="Nature">
        <title>The Apostasia genome and the evolution of orchids.</title>
        <authorList>
            <person name="Zhang G.Q."/>
            <person name="Liu K.W."/>
            <person name="Li Z."/>
            <person name="Lohaus R."/>
            <person name="Hsiao Y.Y."/>
            <person name="Niu S.C."/>
            <person name="Wang J.Y."/>
            <person name="Lin Y.C."/>
            <person name="Xu Q."/>
            <person name="Chen L.J."/>
            <person name="Yoshida K."/>
            <person name="Fujiwara S."/>
            <person name="Wang Z.W."/>
            <person name="Zhang Y.Q."/>
            <person name="Mitsuda N."/>
            <person name="Wang M."/>
            <person name="Liu G.H."/>
            <person name="Pecoraro L."/>
            <person name="Huang H.X."/>
            <person name="Xiao X.J."/>
            <person name="Lin M."/>
            <person name="Wu X.Y."/>
            <person name="Wu W.L."/>
            <person name="Chen Y.Y."/>
            <person name="Chang S.B."/>
            <person name="Sakamoto S."/>
            <person name="Ohme-Takagi M."/>
            <person name="Yagi M."/>
            <person name="Zeng S.J."/>
            <person name="Shen C.Y."/>
            <person name="Yeh C.M."/>
            <person name="Luo Y.B."/>
            <person name="Tsai W.C."/>
            <person name="Van de Peer Y."/>
            <person name="Liu Z.J."/>
        </authorList>
    </citation>
    <scope>NUCLEOTIDE SEQUENCE [LARGE SCALE GENOMIC DNA]</scope>
    <source>
        <strain evidence="2">cv. Shenzhen</strain>
        <tissue evidence="1">Stem</tissue>
    </source>
</reference>
<sequence>MLVMEDGYCTPASPSNRIPAAVECPPPPRKKKAHRRKAVGVCSVGRRIEVVGELGLVVFREVRFLRRRRRKTAARGRLTVAR</sequence>
<accession>A0A2I0B2A1</accession>
<name>A0A2I0B2A1_9ASPA</name>
<proteinExistence type="predicted"/>
<dbReference type="AlphaFoldDB" id="A0A2I0B2A1"/>
<dbReference type="EMBL" id="KZ451923">
    <property type="protein sequence ID" value="PKA61906.1"/>
    <property type="molecule type" value="Genomic_DNA"/>
</dbReference>
<gene>
    <name evidence="1" type="ORF">AXF42_Ash008738</name>
</gene>
<keyword evidence="2" id="KW-1185">Reference proteome</keyword>
<dbReference type="Proteomes" id="UP000236161">
    <property type="component" value="Unassembled WGS sequence"/>
</dbReference>
<evidence type="ECO:0000313" key="1">
    <source>
        <dbReference type="EMBL" id="PKA61906.1"/>
    </source>
</evidence>